<dbReference type="Gene3D" id="3.40.50.300">
    <property type="entry name" value="P-loop containing nucleotide triphosphate hydrolases"/>
    <property type="match status" value="4"/>
</dbReference>
<accession>A0ABS8BTX3</accession>
<dbReference type="InterPro" id="IPR014151">
    <property type="entry name" value="DNA_helicase_AddA"/>
</dbReference>
<evidence type="ECO:0000256" key="6">
    <source>
        <dbReference type="ARBA" id="ARBA00022839"/>
    </source>
</evidence>
<comment type="catalytic activity">
    <reaction evidence="11">
        <text>Couples ATP hydrolysis with the unwinding of duplex DNA by translocating in the 3'-5' direction.</text>
        <dbReference type="EC" id="5.6.2.4"/>
    </reaction>
</comment>
<evidence type="ECO:0000259" key="17">
    <source>
        <dbReference type="PROSITE" id="PS51217"/>
    </source>
</evidence>
<dbReference type="InterPro" id="IPR011604">
    <property type="entry name" value="PDDEXK-like_dom_sf"/>
</dbReference>
<feature type="domain" description="UvrD-like helicase C-terminal" evidence="17">
    <location>
        <begin position="498"/>
        <end position="783"/>
    </location>
</feature>
<comment type="caution">
    <text evidence="18">The sequence shown here is derived from an EMBL/GenBank/DDBJ whole genome shotgun (WGS) entry which is preliminary data.</text>
</comment>
<evidence type="ECO:0000256" key="12">
    <source>
        <dbReference type="ARBA" id="ARBA00034808"/>
    </source>
</evidence>
<dbReference type="PROSITE" id="PS51217">
    <property type="entry name" value="UVRD_HELICASE_CTER"/>
    <property type="match status" value="1"/>
</dbReference>
<dbReference type="Gene3D" id="1.10.486.10">
    <property type="entry name" value="PCRA, domain 4"/>
    <property type="match status" value="1"/>
</dbReference>
<keyword evidence="7 15" id="KW-0067">ATP-binding</keyword>
<reference evidence="18" key="1">
    <citation type="submission" date="2021-10" db="EMBL/GenBank/DDBJ databases">
        <title>Loktanella gaetbuli sp. nov., isolated from a tidal flat.</title>
        <authorList>
            <person name="Park S."/>
            <person name="Yoon J.-H."/>
        </authorList>
    </citation>
    <scope>NUCLEOTIDE SEQUENCE</scope>
    <source>
        <strain evidence="18">TSTF-M6</strain>
    </source>
</reference>
<evidence type="ECO:0000256" key="8">
    <source>
        <dbReference type="ARBA" id="ARBA00023125"/>
    </source>
</evidence>
<protein>
    <recommendedName>
        <fullName evidence="12">DNA 3'-5' helicase</fullName>
        <ecNumber evidence="12">5.6.2.4</ecNumber>
    </recommendedName>
    <alternativeName>
        <fullName evidence="13">DNA 3'-5' helicase II</fullName>
    </alternativeName>
</protein>
<evidence type="ECO:0000256" key="10">
    <source>
        <dbReference type="ARBA" id="ARBA00023235"/>
    </source>
</evidence>
<dbReference type="InterPro" id="IPR014016">
    <property type="entry name" value="UvrD-like_ATP-bd"/>
</dbReference>
<dbReference type="Proteomes" id="UP001138961">
    <property type="component" value="Unassembled WGS sequence"/>
</dbReference>
<evidence type="ECO:0000313" key="18">
    <source>
        <dbReference type="EMBL" id="MCB5199193.1"/>
    </source>
</evidence>
<dbReference type="InterPro" id="IPR000212">
    <property type="entry name" value="DNA_helicase_UvrD/REP"/>
</dbReference>
<evidence type="ECO:0000256" key="2">
    <source>
        <dbReference type="ARBA" id="ARBA00022741"/>
    </source>
</evidence>
<keyword evidence="5 15" id="KW-0347">Helicase</keyword>
<evidence type="ECO:0000256" key="9">
    <source>
        <dbReference type="ARBA" id="ARBA00023204"/>
    </source>
</evidence>
<evidence type="ECO:0000256" key="7">
    <source>
        <dbReference type="ARBA" id="ARBA00022840"/>
    </source>
</evidence>
<gene>
    <name evidence="18" type="primary">addA</name>
    <name evidence="18" type="ORF">LGQ03_08065</name>
</gene>
<dbReference type="EC" id="5.6.2.4" evidence="12"/>
<evidence type="ECO:0000256" key="13">
    <source>
        <dbReference type="ARBA" id="ARBA00034923"/>
    </source>
</evidence>
<dbReference type="InterPro" id="IPR027417">
    <property type="entry name" value="P-loop_NTPase"/>
</dbReference>
<keyword evidence="3" id="KW-0227">DNA damage</keyword>
<evidence type="ECO:0000259" key="16">
    <source>
        <dbReference type="PROSITE" id="PS51198"/>
    </source>
</evidence>
<evidence type="ECO:0000313" key="19">
    <source>
        <dbReference type="Proteomes" id="UP001138961"/>
    </source>
</evidence>
<dbReference type="NCBIfam" id="TIGR02784">
    <property type="entry name" value="addA_alphas"/>
    <property type="match status" value="1"/>
</dbReference>
<evidence type="ECO:0000256" key="5">
    <source>
        <dbReference type="ARBA" id="ARBA00022806"/>
    </source>
</evidence>
<feature type="domain" description="UvrD-like helicase ATP-binding" evidence="16">
    <location>
        <begin position="3"/>
        <end position="477"/>
    </location>
</feature>
<dbReference type="InterPro" id="IPR011335">
    <property type="entry name" value="Restrct_endonuc-II-like"/>
</dbReference>
<evidence type="ECO:0000256" key="1">
    <source>
        <dbReference type="ARBA" id="ARBA00022722"/>
    </source>
</evidence>
<dbReference type="Pfam" id="PF12705">
    <property type="entry name" value="PDDEXK_1"/>
    <property type="match status" value="1"/>
</dbReference>
<evidence type="ECO:0000256" key="11">
    <source>
        <dbReference type="ARBA" id="ARBA00034617"/>
    </source>
</evidence>
<dbReference type="PANTHER" id="PTHR11070">
    <property type="entry name" value="UVRD / RECB / PCRA DNA HELICASE FAMILY MEMBER"/>
    <property type="match status" value="1"/>
</dbReference>
<sequence>MIRDEATQRQVTAADPHASTWLSANAGSGKTRVLTDRVARLLLEGVSPQNILCLTYTKAAAAEMQNRLFKRLGGWAMLPDSDLRAELRTLGVETDIGDHDLNRARTLFASAIETPGGLKIQTIHSFCASILRRFPLEAGVSPDFREIDDRSAALMRSEVMDALVEGEHRAIVADMLRYFTGADVDDLVRDIAGRADDFATPLDEHDLRTTLDLPDNVTLDSLIADILGADGREIIRDLIGVLRAGGTQDNKNADALARIDLHAPGPADLVILEKVLLTGSAAKTPFAAKIDAIPTKALRTAHPDLTDALNGLMEQVEVARGTRLSLQVFDKSLALNRFGVLFTDAYRTAKTTRGVLDFDDLIAKARALLADPVVADWVLFRLDGGMNHLLVDEAQDTSPLQWDVIQHLTRELVSGQGARADEGRTIFVVGDVKQSIYSFQGADPLEFQRMRGHFATGLAAGDAPLAVSTLEHSFRSAPAILRVVDETFVRERADALGGEVRHLAFKADMPGRVDLWPLVEPVEKQDAGASWIDPVDEISESHHMVRMAERVAGQIKRMMATEYLPVEIGNTGTYNHRPVRAGDILILVQSRQGLLFPELIRACKAAQLPIAGADVLRVGAELAVRDIGAVLRFLALPEDDLSLAAALKSPLFGWSEQELYTLAQPRRLGQTLWQVLRADDNHPETVAILRDLRQNTDFLRPYDLIARLLIRHDGRRKLLARLGSEAEDGIDALLAQALAYERDGVPSLTGFIGWMDADDLTIKRQVDAQGDQIRVMTVHGAKGLEAPIVILPDAKERPEILRGDILPGKTPLWKPNKPDTPPALEEQVQDVLDKQARERLRLLYVAMTRAEKWLIVGSAGNPGKGDTGWYDLVAQGMEQAGAAMDHAGDLAIQRVSNGTWLAGERIDAEQTAAPDDPPLALAPLAAVVRPRTLSPSQMDGAKVVPGDPAEDDADVAKMRGTLMHLLLEHLPDHPADQRRVIGERLLASYPGADDVPTDGLVNDALTLLSVPELAHVFDRTLAEVGITANLPGLSGHRINGTIDRLIVTDTTVTAVDFKTNRVVPAAADQVPEGLLRQLGAYADALAQIYPDRQIRTAILWTAAANLMDVPIGLALNALSRQSVA</sequence>
<dbReference type="SUPFAM" id="SSF52980">
    <property type="entry name" value="Restriction endonuclease-like"/>
    <property type="match status" value="1"/>
</dbReference>
<keyword evidence="2 15" id="KW-0547">Nucleotide-binding</keyword>
<dbReference type="EMBL" id="JAJATZ010000003">
    <property type="protein sequence ID" value="MCB5199193.1"/>
    <property type="molecule type" value="Genomic_DNA"/>
</dbReference>
<dbReference type="PROSITE" id="PS51198">
    <property type="entry name" value="UVRD_HELICASE_ATP_BIND"/>
    <property type="match status" value="1"/>
</dbReference>
<dbReference type="Gene3D" id="3.90.320.10">
    <property type="match status" value="1"/>
</dbReference>
<keyword evidence="4 15" id="KW-0378">Hydrolase</keyword>
<evidence type="ECO:0000256" key="14">
    <source>
        <dbReference type="ARBA" id="ARBA00048988"/>
    </source>
</evidence>
<keyword evidence="9" id="KW-0234">DNA repair</keyword>
<keyword evidence="1" id="KW-0540">Nuclease</keyword>
<keyword evidence="8" id="KW-0238">DNA-binding</keyword>
<organism evidence="18 19">
    <name type="scientific">Loktanella gaetbuli</name>
    <dbReference type="NCBI Taxonomy" id="2881335"/>
    <lineage>
        <taxon>Bacteria</taxon>
        <taxon>Pseudomonadati</taxon>
        <taxon>Pseudomonadota</taxon>
        <taxon>Alphaproteobacteria</taxon>
        <taxon>Rhodobacterales</taxon>
        <taxon>Roseobacteraceae</taxon>
        <taxon>Loktanella</taxon>
    </lineage>
</organism>
<dbReference type="InterPro" id="IPR038726">
    <property type="entry name" value="PDDEXK_AddAB-type"/>
</dbReference>
<dbReference type="RefSeq" id="WP_226747994.1">
    <property type="nucleotide sequence ID" value="NZ_JAJATZ010000003.1"/>
</dbReference>
<evidence type="ECO:0000256" key="4">
    <source>
        <dbReference type="ARBA" id="ARBA00022801"/>
    </source>
</evidence>
<feature type="binding site" evidence="15">
    <location>
        <begin position="24"/>
        <end position="31"/>
    </location>
    <ligand>
        <name>ATP</name>
        <dbReference type="ChEBI" id="CHEBI:30616"/>
    </ligand>
</feature>
<name>A0ABS8BTX3_9RHOB</name>
<comment type="catalytic activity">
    <reaction evidence="14">
        <text>ATP + H2O = ADP + phosphate + H(+)</text>
        <dbReference type="Rhea" id="RHEA:13065"/>
        <dbReference type="ChEBI" id="CHEBI:15377"/>
        <dbReference type="ChEBI" id="CHEBI:15378"/>
        <dbReference type="ChEBI" id="CHEBI:30616"/>
        <dbReference type="ChEBI" id="CHEBI:43474"/>
        <dbReference type="ChEBI" id="CHEBI:456216"/>
        <dbReference type="EC" id="5.6.2.4"/>
    </reaction>
</comment>
<evidence type="ECO:0000256" key="3">
    <source>
        <dbReference type="ARBA" id="ARBA00022763"/>
    </source>
</evidence>
<dbReference type="PANTHER" id="PTHR11070:SF2">
    <property type="entry name" value="ATP-DEPENDENT DNA HELICASE SRS2"/>
    <property type="match status" value="1"/>
</dbReference>
<keyword evidence="10" id="KW-0413">Isomerase</keyword>
<dbReference type="Pfam" id="PF00580">
    <property type="entry name" value="UvrD-helicase"/>
    <property type="match status" value="1"/>
</dbReference>
<proteinExistence type="predicted"/>
<evidence type="ECO:0000256" key="15">
    <source>
        <dbReference type="PROSITE-ProRule" id="PRU00560"/>
    </source>
</evidence>
<keyword evidence="19" id="KW-1185">Reference proteome</keyword>
<dbReference type="SUPFAM" id="SSF52540">
    <property type="entry name" value="P-loop containing nucleoside triphosphate hydrolases"/>
    <property type="match status" value="1"/>
</dbReference>
<dbReference type="GO" id="GO:0004386">
    <property type="term" value="F:helicase activity"/>
    <property type="evidence" value="ECO:0007669"/>
    <property type="project" value="UniProtKB-KW"/>
</dbReference>
<dbReference type="InterPro" id="IPR014017">
    <property type="entry name" value="DNA_helicase_UvrD-like_C"/>
</dbReference>
<keyword evidence="6" id="KW-0269">Exonuclease</keyword>
<dbReference type="Pfam" id="PF13361">
    <property type="entry name" value="UvrD_C"/>
    <property type="match status" value="1"/>
</dbReference>